<name>A0A8H4AW39_GIGMA</name>
<dbReference type="SUPFAM" id="SSF56801">
    <property type="entry name" value="Acetyl-CoA synthetase-like"/>
    <property type="match status" value="2"/>
</dbReference>
<gene>
    <name evidence="3" type="ORF">F8M41_007660</name>
</gene>
<keyword evidence="4" id="KW-1185">Reference proteome</keyword>
<dbReference type="Proteomes" id="UP000439903">
    <property type="component" value="Unassembled WGS sequence"/>
</dbReference>
<keyword evidence="2 3" id="KW-0436">Ligase</keyword>
<accession>A0A8H4AW39</accession>
<comment type="similarity">
    <text evidence="1">Belongs to the ATP-dependent AMP-binding enzyme family.</text>
</comment>
<dbReference type="PANTHER" id="PTHR24096">
    <property type="entry name" value="LONG-CHAIN-FATTY-ACID--COA LIGASE"/>
    <property type="match status" value="1"/>
</dbReference>
<evidence type="ECO:0000313" key="4">
    <source>
        <dbReference type="Proteomes" id="UP000439903"/>
    </source>
</evidence>
<dbReference type="Gene3D" id="3.40.50.12780">
    <property type="entry name" value="N-terminal domain of ligase-like"/>
    <property type="match status" value="1"/>
</dbReference>
<organism evidence="3 4">
    <name type="scientific">Gigaspora margarita</name>
    <dbReference type="NCBI Taxonomy" id="4874"/>
    <lineage>
        <taxon>Eukaryota</taxon>
        <taxon>Fungi</taxon>
        <taxon>Fungi incertae sedis</taxon>
        <taxon>Mucoromycota</taxon>
        <taxon>Glomeromycotina</taxon>
        <taxon>Glomeromycetes</taxon>
        <taxon>Diversisporales</taxon>
        <taxon>Gigasporaceae</taxon>
        <taxon>Gigaspora</taxon>
    </lineage>
</organism>
<dbReference type="PANTHER" id="PTHR24096:SF149">
    <property type="entry name" value="AMP-BINDING DOMAIN-CONTAINING PROTEIN-RELATED"/>
    <property type="match status" value="1"/>
</dbReference>
<comment type="caution">
    <text evidence="3">The sequence shown here is derived from an EMBL/GenBank/DDBJ whole genome shotgun (WGS) entry which is preliminary data.</text>
</comment>
<evidence type="ECO:0000313" key="3">
    <source>
        <dbReference type="EMBL" id="KAF0538626.1"/>
    </source>
</evidence>
<protein>
    <submittedName>
        <fullName evidence="3">4-coumarate--CoA ligase</fullName>
    </submittedName>
</protein>
<dbReference type="EMBL" id="WTPW01000179">
    <property type="protein sequence ID" value="KAF0538626.1"/>
    <property type="molecule type" value="Genomic_DNA"/>
</dbReference>
<evidence type="ECO:0000256" key="2">
    <source>
        <dbReference type="ARBA" id="ARBA00022598"/>
    </source>
</evidence>
<proteinExistence type="inferred from homology"/>
<evidence type="ECO:0000256" key="1">
    <source>
        <dbReference type="ARBA" id="ARBA00006432"/>
    </source>
</evidence>
<dbReference type="Gene3D" id="2.30.38.10">
    <property type="entry name" value="Luciferase, Domain 3"/>
    <property type="match status" value="1"/>
</dbReference>
<reference evidence="3 4" key="1">
    <citation type="journal article" date="2019" name="Environ. Microbiol.">
        <title>At the nexus of three kingdoms: the genome of the mycorrhizal fungus Gigaspora margarita provides insights into plant, endobacterial and fungal interactions.</title>
        <authorList>
            <person name="Venice F."/>
            <person name="Ghignone S."/>
            <person name="Salvioli di Fossalunga A."/>
            <person name="Amselem J."/>
            <person name="Novero M."/>
            <person name="Xianan X."/>
            <person name="Sedzielewska Toro K."/>
            <person name="Morin E."/>
            <person name="Lipzen A."/>
            <person name="Grigoriev I.V."/>
            <person name="Henrissat B."/>
            <person name="Martin F.M."/>
            <person name="Bonfante P."/>
        </authorList>
    </citation>
    <scope>NUCLEOTIDE SEQUENCE [LARGE SCALE GENOMIC DNA]</scope>
    <source>
        <strain evidence="3 4">BEG34</strain>
    </source>
</reference>
<dbReference type="GO" id="GO:0016405">
    <property type="term" value="F:CoA-ligase activity"/>
    <property type="evidence" value="ECO:0007669"/>
    <property type="project" value="TreeGrafter"/>
</dbReference>
<dbReference type="AlphaFoldDB" id="A0A8H4AW39"/>
<sequence length="110" mass="12446">MTAYLIYTSGTTDKLKGIELTHTNKVACLAQLTIAECKLGLHSITMGIAVMRVRYYILIERRMQFKGLGYNEPGGLWIQGPNLFKGYINKKEATVASFTKTDFFTQQMLE</sequence>
<dbReference type="InterPro" id="IPR042099">
    <property type="entry name" value="ANL_N_sf"/>
</dbReference>